<evidence type="ECO:0000313" key="2">
    <source>
        <dbReference type="Proteomes" id="UP000249682"/>
    </source>
</evidence>
<organism evidence="1 2">
    <name type="scientific">Mycobacterium leprae</name>
    <dbReference type="NCBI Taxonomy" id="1769"/>
    <lineage>
        <taxon>Bacteria</taxon>
        <taxon>Bacillati</taxon>
        <taxon>Actinomycetota</taxon>
        <taxon>Actinomycetes</taxon>
        <taxon>Mycobacteriales</taxon>
        <taxon>Mycobacteriaceae</taxon>
        <taxon>Mycobacterium</taxon>
    </lineage>
</organism>
<protein>
    <submittedName>
        <fullName evidence="1">Uncharacterized protein</fullName>
    </submittedName>
</protein>
<reference evidence="1 2" key="1">
    <citation type="submission" date="2018-05" db="EMBL/GenBank/DDBJ databases">
        <title>Evolution of small genomes with special reference to Mycobacterium leprae.</title>
        <authorList>
            <person name="Mohanty P.S."/>
            <person name="Bansal A.K."/>
            <person name="Gupta U.D."/>
            <person name="Naaz F."/>
            <person name="Dwivedi V.D."/>
            <person name="Singh H."/>
            <person name="Gupta G."/>
            <person name="Sharma S."/>
            <person name="Arora M."/>
        </authorList>
    </citation>
    <scope>NUCLEOTIDE SEQUENCE [LARGE SCALE GENOMIC DNA]</scope>
    <source>
        <strain evidence="1 2">MRHRU-235-G</strain>
    </source>
</reference>
<accession>A0AAD0P8F1</accession>
<dbReference type="Gene3D" id="3.40.50.1820">
    <property type="entry name" value="alpha/beta hydrolase"/>
    <property type="match status" value="1"/>
</dbReference>
<evidence type="ECO:0000313" key="1">
    <source>
        <dbReference type="EMBL" id="AWV48399.1"/>
    </source>
</evidence>
<dbReference type="SUPFAM" id="SSF53474">
    <property type="entry name" value="alpha/beta-Hydrolases"/>
    <property type="match status" value="1"/>
</dbReference>
<dbReference type="InterPro" id="IPR029058">
    <property type="entry name" value="AB_hydrolase_fold"/>
</dbReference>
<dbReference type="EMBL" id="CP029543">
    <property type="protein sequence ID" value="AWV48399.1"/>
    <property type="molecule type" value="Genomic_DNA"/>
</dbReference>
<name>A0AAD0P8F1_MYCLR</name>
<sequence>MVQFHYARVRSVQSYSRAVYAHAHRVVWGKKDIVIPLSAGSATHDAIARSRLEILETGHMFFLSDPYGFFAVVEQFLQSVVLQPSS</sequence>
<dbReference type="AlphaFoldDB" id="A0AAD0P8F1"/>
<dbReference type="Proteomes" id="UP000249682">
    <property type="component" value="Chromosome"/>
</dbReference>
<gene>
    <name evidence="1" type="ORF">DIJ64_10970</name>
</gene>
<proteinExistence type="predicted"/>